<evidence type="ECO:0000313" key="3">
    <source>
        <dbReference type="Proteomes" id="UP000254287"/>
    </source>
</evidence>
<feature type="transmembrane region" description="Helical" evidence="1">
    <location>
        <begin position="288"/>
        <end position="311"/>
    </location>
</feature>
<dbReference type="RefSeq" id="WP_115021626.1">
    <property type="nucleotide sequence ID" value="NZ_CP069533.1"/>
</dbReference>
<dbReference type="Gene3D" id="1.25.10.10">
    <property type="entry name" value="Leucine-rich Repeat Variant"/>
    <property type="match status" value="1"/>
</dbReference>
<dbReference type="InterPro" id="IPR016024">
    <property type="entry name" value="ARM-type_fold"/>
</dbReference>
<dbReference type="InterPro" id="IPR011989">
    <property type="entry name" value="ARM-like"/>
</dbReference>
<protein>
    <submittedName>
        <fullName evidence="2">Phage-related protein</fullName>
    </submittedName>
</protein>
<name>A0A376CX42_9CORY</name>
<keyword evidence="1" id="KW-1133">Transmembrane helix</keyword>
<proteinExistence type="predicted"/>
<dbReference type="Proteomes" id="UP000254287">
    <property type="component" value="Unassembled WGS sequence"/>
</dbReference>
<organism evidence="2 3">
    <name type="scientific">Corynebacterium minutissimum</name>
    <dbReference type="NCBI Taxonomy" id="38301"/>
    <lineage>
        <taxon>Bacteria</taxon>
        <taxon>Bacillati</taxon>
        <taxon>Actinomycetota</taxon>
        <taxon>Actinomycetes</taxon>
        <taxon>Mycobacteriales</taxon>
        <taxon>Corynebacteriaceae</taxon>
        <taxon>Corynebacterium</taxon>
    </lineage>
</organism>
<dbReference type="AlphaFoldDB" id="A0A376CX42"/>
<feature type="transmembrane region" description="Helical" evidence="1">
    <location>
        <begin position="323"/>
        <end position="343"/>
    </location>
</feature>
<dbReference type="EMBL" id="UFXP01000001">
    <property type="protein sequence ID" value="STC76763.1"/>
    <property type="molecule type" value="Genomic_DNA"/>
</dbReference>
<keyword evidence="1" id="KW-0812">Transmembrane</keyword>
<gene>
    <name evidence="2" type="ORF">NCTC10289_01059</name>
</gene>
<keyword evidence="1" id="KW-0472">Membrane</keyword>
<dbReference type="SUPFAM" id="SSF48371">
    <property type="entry name" value="ARM repeat"/>
    <property type="match status" value="1"/>
</dbReference>
<reference evidence="2 3" key="1">
    <citation type="submission" date="2018-06" db="EMBL/GenBank/DDBJ databases">
        <authorList>
            <consortium name="Pathogen Informatics"/>
            <person name="Doyle S."/>
        </authorList>
    </citation>
    <scope>NUCLEOTIDE SEQUENCE [LARGE SCALE GENOMIC DNA]</scope>
    <source>
        <strain evidence="2 3">NCTC10289</strain>
    </source>
</reference>
<sequence length="1175" mass="124455">MSARKTVGQLGIKVTPDLTGFKQELRAKLKAVQEATTLNIKVEAKLTKQSLAQTRAQLKRLDGDIDLRVNTKGLGRAIAKQRAAAKALERDTRRALSVGRRTNGLLDLSKTRAALRVVAKPIKAHIRPVIRGAAKARAQIRAISRPVTARVTAVLRGAGQTLAVLNAIRKPITKTIHTKLGAGAVATRAAITKLGGTVVAKVAPLMGKSFGFVWAQLKTLGKTIVAKVKPVISKPYLVATRASLRLLEMSLGRTKRAVYGVAGAFKAMSIAAAKATLISGAIVGGATFLTPLLSAPVLASMASLSSMALTLGKGLVTASGAALLLPGALAGAGLALVGFKAAFKTIGEQLDEELHNFKYMFESIGESAFEVAGDSIKAMIHTIMPILSAGMNAIGHATGIILKAVSQTLMKPETLLHLKVIFANVAWSMKLMAPVLAQLTQAFIKLVAASSQMLPFLTVWLGRVVDYIDRWLTDAIATGKFIDLIDQGIAALKDMATLLKAVWDITIGLLKGMAGGRVTTFSQMAQDVKQFASVINSAHVQGKMAELFNGARDAMAVAAPAWRNLFGVMIDGIPRFVTSMKQAGQVLGNLINLLAGILSSGDFARGANNMFAALISGTSNLAGAAPRIGSIFGELLTMIGNVVKNVLDTIATVTTNMGPALTRIISGVGEAVSIFATFIQQLSASPQFNTGIVSVVNSIVSALKVMASLAPSIGRLFGTLAGQFGPALNSVANAISTLIRNNEPLITTLINYLGGAVVMVANFVAELSTKPGFSKGITSIVYGLTDGLKALTSIAGPVAQIIESLGGAFGGLFSHAGEGLAKIIENAAPFIGDFANVIAEGLKLIIDMLVEFSSNTALKDGILTLFEGITQLLRDLQPIIPVVAEFFGMIAKQLGELFSGIGADGAGQRIGETIAKLVQEVLPVLTEQIPPLVPLVIDLITKAVEAFSDEEFIGNITKIFESVSESLPRIIEMLPQLIADVGAVIGLVGTLAPAFVEGAMGALMAIVDWGRKVSENIKNLVDGIKGMFIGFWNAIRELFKGNFRKAGDWFIYGMKGLLKTLLGLIDTFLNSIFSIGDAIGRDLWPKLDKLMKHFGWEDNIFTNHKSFIPKVNLASTIDLSHRPDALTLKEFNAGKREGDRDRGDRPYNQINIYNPVSEKDVDSIRRNAALIGMGA</sequence>
<evidence type="ECO:0000313" key="2">
    <source>
        <dbReference type="EMBL" id="STC76763.1"/>
    </source>
</evidence>
<evidence type="ECO:0000256" key="1">
    <source>
        <dbReference type="SAM" id="Phobius"/>
    </source>
</evidence>
<accession>A0A376CX42</accession>